<name>A0A3M0G146_9ACTN</name>
<evidence type="ECO:0000313" key="2">
    <source>
        <dbReference type="EMBL" id="RMB58338.1"/>
    </source>
</evidence>
<dbReference type="Gene3D" id="1.10.357.10">
    <property type="entry name" value="Tetracycline Repressor, domain 2"/>
    <property type="match status" value="1"/>
</dbReference>
<protein>
    <recommendedName>
        <fullName evidence="4">DUF4129 domain-containing protein</fullName>
    </recommendedName>
</protein>
<feature type="transmembrane region" description="Helical" evidence="1">
    <location>
        <begin position="20"/>
        <end position="39"/>
    </location>
</feature>
<gene>
    <name evidence="2" type="ORF">EAX62_14155</name>
</gene>
<organism evidence="2 3">
    <name type="scientific">Tessaracoccus antarcticus</name>
    <dbReference type="NCBI Taxonomy" id="2479848"/>
    <lineage>
        <taxon>Bacteria</taxon>
        <taxon>Bacillati</taxon>
        <taxon>Actinomycetota</taxon>
        <taxon>Actinomycetes</taxon>
        <taxon>Propionibacteriales</taxon>
        <taxon>Propionibacteriaceae</taxon>
        <taxon>Tessaracoccus</taxon>
    </lineage>
</organism>
<evidence type="ECO:0000256" key="1">
    <source>
        <dbReference type="SAM" id="Phobius"/>
    </source>
</evidence>
<keyword evidence="3" id="KW-1185">Reference proteome</keyword>
<keyword evidence="1" id="KW-0812">Transmembrane</keyword>
<dbReference type="RefSeq" id="WP_121902375.1">
    <property type="nucleotide sequence ID" value="NZ_REFW01000004.1"/>
</dbReference>
<keyword evidence="1" id="KW-0472">Membrane</keyword>
<accession>A0A3M0G146</accession>
<dbReference type="Proteomes" id="UP000275256">
    <property type="component" value="Unassembled WGS sequence"/>
</dbReference>
<dbReference type="AlphaFoldDB" id="A0A3M0G146"/>
<keyword evidence="1" id="KW-1133">Transmembrane helix</keyword>
<comment type="caution">
    <text evidence="2">The sequence shown here is derived from an EMBL/GenBank/DDBJ whole genome shotgun (WGS) entry which is preliminary data.</text>
</comment>
<dbReference type="OrthoDB" id="3784263at2"/>
<evidence type="ECO:0000313" key="3">
    <source>
        <dbReference type="Proteomes" id="UP000275256"/>
    </source>
</evidence>
<evidence type="ECO:0008006" key="4">
    <source>
        <dbReference type="Google" id="ProtNLM"/>
    </source>
</evidence>
<dbReference type="EMBL" id="REFW01000004">
    <property type="protein sequence ID" value="RMB58338.1"/>
    <property type="molecule type" value="Genomic_DNA"/>
</dbReference>
<reference evidence="2 3" key="1">
    <citation type="submission" date="2018-10" db="EMBL/GenBank/DDBJ databases">
        <title>Tessaracoccus antarcticuss sp. nov., isolated from sediment.</title>
        <authorList>
            <person name="Zhou L.Y."/>
            <person name="Du Z.J."/>
        </authorList>
    </citation>
    <scope>NUCLEOTIDE SEQUENCE [LARGE SCALE GENOMIC DNA]</scope>
    <source>
        <strain evidence="2 3">JDX10</strain>
    </source>
</reference>
<proteinExistence type="predicted"/>
<sequence>MPADVLLEINPPIGLDWRWWALVGLLVLLAAAVMAVGVLRWRSLGRGPADTNDTSLRELRSAALSRISTATADYHAGRLNAQDAAQQIGRAARWFAGTASDGDADYETALQLAAAARRDPRLQPVASFVTGIQDQCFSPTAQPDVDAVAGGAEEVIRQWR</sequence>